<comment type="caution">
    <text evidence="10">The sequence shown here is derived from an EMBL/GenBank/DDBJ whole genome shotgun (WGS) entry which is preliminary data.</text>
</comment>
<keyword evidence="3" id="KW-0808">Transferase</keyword>
<dbReference type="Proteomes" id="UP001253545">
    <property type="component" value="Unassembled WGS sequence"/>
</dbReference>
<gene>
    <name evidence="10" type="primary">pgeF</name>
    <name evidence="10" type="ORF">RM552_12975</name>
</gene>
<evidence type="ECO:0000313" key="11">
    <source>
        <dbReference type="Proteomes" id="UP001253545"/>
    </source>
</evidence>
<comment type="catalytic activity">
    <reaction evidence="1">
        <text>inosine + phosphate = alpha-D-ribose 1-phosphate + hypoxanthine</text>
        <dbReference type="Rhea" id="RHEA:27646"/>
        <dbReference type="ChEBI" id="CHEBI:17368"/>
        <dbReference type="ChEBI" id="CHEBI:17596"/>
        <dbReference type="ChEBI" id="CHEBI:43474"/>
        <dbReference type="ChEBI" id="CHEBI:57720"/>
        <dbReference type="EC" id="2.4.2.1"/>
    </reaction>
    <physiologicalReaction direction="left-to-right" evidence="1">
        <dbReference type="Rhea" id="RHEA:27647"/>
    </physiologicalReaction>
</comment>
<evidence type="ECO:0000256" key="4">
    <source>
        <dbReference type="ARBA" id="ARBA00022723"/>
    </source>
</evidence>
<dbReference type="Pfam" id="PF02578">
    <property type="entry name" value="Cu-oxidase_4"/>
    <property type="match status" value="1"/>
</dbReference>
<sequence>MSHNILSASKTFSPQTPLADDVLCFTTSTIGGVSEGCYESLNVGLHVQDDSQSVRQNRQRLNDYLVEQSVKGGKRPADIPWLNQQHSNRVVTVNDLNSSPAMIADGCTANDRLQPLAVMTADCLPIVMASTQTNTITVVHAGWRGLLSNIIYNGVACFSPKESINAWIGPSISAQHFEIGQEVLANFKDYSHSIKEAENNKYFVDLRAIAVQQLTDLNVNNVEVSPVCSYATLSCFSHRRSQHLGNNQTGRMATVIIRL</sequence>
<proteinExistence type="inferred from homology"/>
<comment type="catalytic activity">
    <reaction evidence="7">
        <text>adenosine + phosphate = alpha-D-ribose 1-phosphate + adenine</text>
        <dbReference type="Rhea" id="RHEA:27642"/>
        <dbReference type="ChEBI" id="CHEBI:16335"/>
        <dbReference type="ChEBI" id="CHEBI:16708"/>
        <dbReference type="ChEBI" id="CHEBI:43474"/>
        <dbReference type="ChEBI" id="CHEBI:57720"/>
        <dbReference type="EC" id="2.4.2.1"/>
    </reaction>
    <physiologicalReaction direction="left-to-right" evidence="7">
        <dbReference type="Rhea" id="RHEA:27643"/>
    </physiologicalReaction>
</comment>
<name>A0ABU2ZT26_9ALTE</name>
<dbReference type="Gene3D" id="3.60.140.10">
    <property type="entry name" value="CNF1/YfiH-like putative cysteine hydrolases"/>
    <property type="match status" value="1"/>
</dbReference>
<evidence type="ECO:0000256" key="1">
    <source>
        <dbReference type="ARBA" id="ARBA00000553"/>
    </source>
</evidence>
<dbReference type="InterPro" id="IPR003730">
    <property type="entry name" value="Cu_polyphenol_OxRdtase"/>
</dbReference>
<protein>
    <recommendedName>
        <fullName evidence="9">Purine nucleoside phosphorylase</fullName>
    </recommendedName>
</protein>
<evidence type="ECO:0000256" key="5">
    <source>
        <dbReference type="ARBA" id="ARBA00022833"/>
    </source>
</evidence>
<dbReference type="InterPro" id="IPR011324">
    <property type="entry name" value="Cytotoxic_necrot_fac-like_cat"/>
</dbReference>
<comment type="similarity">
    <text evidence="2 9">Belongs to the purine nucleoside phosphorylase YfiH/LACC1 family.</text>
</comment>
<reference evidence="10 11" key="1">
    <citation type="submission" date="2023-09" db="EMBL/GenBank/DDBJ databases">
        <authorList>
            <person name="Rey-Velasco X."/>
        </authorList>
    </citation>
    <scope>NUCLEOTIDE SEQUENCE [LARGE SCALE GENOMIC DNA]</scope>
    <source>
        <strain evidence="10 11">P117</strain>
    </source>
</reference>
<dbReference type="PANTHER" id="PTHR30616:SF3">
    <property type="entry name" value="PURINE NUCLEOSIDE PHOSPHORYLASE"/>
    <property type="match status" value="1"/>
</dbReference>
<dbReference type="NCBIfam" id="TIGR00726">
    <property type="entry name" value="peptidoglycan editing factor PgeF"/>
    <property type="match status" value="1"/>
</dbReference>
<organism evidence="10 11">
    <name type="scientific">Glaciecola petra</name>
    <dbReference type="NCBI Taxonomy" id="3075602"/>
    <lineage>
        <taxon>Bacteria</taxon>
        <taxon>Pseudomonadati</taxon>
        <taxon>Pseudomonadota</taxon>
        <taxon>Gammaproteobacteria</taxon>
        <taxon>Alteromonadales</taxon>
        <taxon>Alteromonadaceae</taxon>
        <taxon>Glaciecola</taxon>
    </lineage>
</organism>
<keyword evidence="5" id="KW-0862">Zinc</keyword>
<evidence type="ECO:0000256" key="8">
    <source>
        <dbReference type="ARBA" id="ARBA00049893"/>
    </source>
</evidence>
<dbReference type="RefSeq" id="WP_311369292.1">
    <property type="nucleotide sequence ID" value="NZ_JAVRHX010000004.1"/>
</dbReference>
<keyword evidence="4" id="KW-0479">Metal-binding</keyword>
<keyword evidence="11" id="KW-1185">Reference proteome</keyword>
<evidence type="ECO:0000313" key="10">
    <source>
        <dbReference type="EMBL" id="MDT0595765.1"/>
    </source>
</evidence>
<comment type="catalytic activity">
    <reaction evidence="6">
        <text>adenosine + H2O + H(+) = inosine + NH4(+)</text>
        <dbReference type="Rhea" id="RHEA:24408"/>
        <dbReference type="ChEBI" id="CHEBI:15377"/>
        <dbReference type="ChEBI" id="CHEBI:15378"/>
        <dbReference type="ChEBI" id="CHEBI:16335"/>
        <dbReference type="ChEBI" id="CHEBI:17596"/>
        <dbReference type="ChEBI" id="CHEBI:28938"/>
        <dbReference type="EC" id="3.5.4.4"/>
    </reaction>
    <physiologicalReaction direction="left-to-right" evidence="6">
        <dbReference type="Rhea" id="RHEA:24409"/>
    </physiologicalReaction>
</comment>
<dbReference type="CDD" id="cd16833">
    <property type="entry name" value="YfiH"/>
    <property type="match status" value="1"/>
</dbReference>
<evidence type="ECO:0000256" key="3">
    <source>
        <dbReference type="ARBA" id="ARBA00022679"/>
    </source>
</evidence>
<evidence type="ECO:0000256" key="2">
    <source>
        <dbReference type="ARBA" id="ARBA00007353"/>
    </source>
</evidence>
<comment type="catalytic activity">
    <reaction evidence="8">
        <text>S-methyl-5'-thioadenosine + phosphate = 5-(methylsulfanyl)-alpha-D-ribose 1-phosphate + adenine</text>
        <dbReference type="Rhea" id="RHEA:11852"/>
        <dbReference type="ChEBI" id="CHEBI:16708"/>
        <dbReference type="ChEBI" id="CHEBI:17509"/>
        <dbReference type="ChEBI" id="CHEBI:43474"/>
        <dbReference type="ChEBI" id="CHEBI:58533"/>
        <dbReference type="EC" id="2.4.2.28"/>
    </reaction>
    <physiologicalReaction direction="left-to-right" evidence="8">
        <dbReference type="Rhea" id="RHEA:11853"/>
    </physiologicalReaction>
</comment>
<accession>A0ABU2ZT26</accession>
<dbReference type="EMBL" id="JAVRHX010000004">
    <property type="protein sequence ID" value="MDT0595765.1"/>
    <property type="molecule type" value="Genomic_DNA"/>
</dbReference>
<evidence type="ECO:0000256" key="7">
    <source>
        <dbReference type="ARBA" id="ARBA00048968"/>
    </source>
</evidence>
<dbReference type="PANTHER" id="PTHR30616">
    <property type="entry name" value="UNCHARACTERIZED PROTEIN YFIH"/>
    <property type="match status" value="1"/>
</dbReference>
<evidence type="ECO:0000256" key="6">
    <source>
        <dbReference type="ARBA" id="ARBA00047989"/>
    </source>
</evidence>
<evidence type="ECO:0000256" key="9">
    <source>
        <dbReference type="RuleBase" id="RU361274"/>
    </source>
</evidence>
<dbReference type="InterPro" id="IPR038371">
    <property type="entry name" value="Cu_polyphenol_OxRdtase_sf"/>
</dbReference>
<dbReference type="SUPFAM" id="SSF64438">
    <property type="entry name" value="CNF1/YfiH-like putative cysteine hydrolases"/>
    <property type="match status" value="1"/>
</dbReference>